<dbReference type="InterPro" id="IPR032782">
    <property type="entry name" value="KhpB_N"/>
</dbReference>
<dbReference type="SMART" id="SM01245">
    <property type="entry name" value="Jag_N"/>
    <property type="match status" value="1"/>
</dbReference>
<comment type="subunit">
    <text evidence="6">Forms a complex with KhpA.</text>
</comment>
<evidence type="ECO:0000256" key="2">
    <source>
        <dbReference type="ARBA" id="ARBA00022884"/>
    </source>
</evidence>
<evidence type="ECO:0000313" key="11">
    <source>
        <dbReference type="Proteomes" id="UP000199053"/>
    </source>
</evidence>
<dbReference type="Gene3D" id="3.30.30.80">
    <property type="entry name" value="probable RNA-binding protein from clostridium symbiosum atcc 14940"/>
    <property type="match status" value="1"/>
</dbReference>
<dbReference type="GO" id="GO:0008360">
    <property type="term" value="P:regulation of cell shape"/>
    <property type="evidence" value="ECO:0007669"/>
    <property type="project" value="UniProtKB-KW"/>
</dbReference>
<dbReference type="InterPro" id="IPR004044">
    <property type="entry name" value="KH_dom_type_2"/>
</dbReference>
<dbReference type="CDD" id="cd02414">
    <property type="entry name" value="KH-II_Jag"/>
    <property type="match status" value="1"/>
</dbReference>
<keyword evidence="11" id="KW-1185">Reference proteome</keyword>
<evidence type="ECO:0000256" key="4">
    <source>
        <dbReference type="ARBA" id="ARBA00023186"/>
    </source>
</evidence>
<dbReference type="Proteomes" id="UP000199053">
    <property type="component" value="Unassembled WGS sequence"/>
</dbReference>
<dbReference type="GO" id="GO:0009252">
    <property type="term" value="P:peptidoglycan biosynthetic process"/>
    <property type="evidence" value="ECO:0007669"/>
    <property type="project" value="UniProtKB-UniRule"/>
</dbReference>
<sequence>MSEFKEFQGKNLDEAINNACDYFNLNRDKLEIEILSGGSTGVFGLVGKKNAKVKARPRGGESRSLLNNETKPERTQSARYEKPVERPVERKPEPVEKKVEREAPVVREETAIAPRAEVETPAVKRESVVAVREESVVPAVSESKSEAVDADTDTDSSVNEGFRERRSIMEADPEDIAAAVREALERMIEPIVQQPPKLEIEVGEDRVNVLVDDEENSGLIIGREGQTLSSLQYLCNRMVSKKLQTSVRVQIDTGDYRERQDEKLRQLAWHLADKAMHTGRVQSTKPLSSYHRRVVHMALQEDKHVNTRSKGDGPMKRVLILPRRSRTAGGRGGERTERPERSEGYTSQPTDRYNSRGSERSSERGPARGPERGAPRGPERGDARGPARGPERGSARGPERGPARGPERGSARGPERGPERGSARGPERGAPRGPVRNDSRGDARGPERSRPRTGERNDNYGRGRTENTAPRGRGENYGNRPPQDENFGNRAPRDENFGNRAPRDENFGNRAPKTGETRSSERTGNSSSGNTGGYNDDRYNRY</sequence>
<keyword evidence="2 6" id="KW-0694">RNA-binding</keyword>
<keyword evidence="4 6" id="KW-0143">Chaperone</keyword>
<dbReference type="InterPro" id="IPR034079">
    <property type="entry name" value="R3H_KhpB"/>
</dbReference>
<feature type="compositionally biased region" description="Basic and acidic residues" evidence="7">
    <location>
        <begin position="299"/>
        <end position="315"/>
    </location>
</feature>
<dbReference type="RefSeq" id="WP_092159814.1">
    <property type="nucleotide sequence ID" value="NZ_FNGA01000002.1"/>
</dbReference>
<keyword evidence="1 6" id="KW-0963">Cytoplasm</keyword>
<feature type="compositionally biased region" description="Basic and acidic residues" evidence="7">
    <location>
        <begin position="70"/>
        <end position="103"/>
    </location>
</feature>
<feature type="compositionally biased region" description="Basic and acidic residues" evidence="7">
    <location>
        <begin position="332"/>
        <end position="343"/>
    </location>
</feature>
<reference evidence="11" key="1">
    <citation type="submission" date="2016-10" db="EMBL/GenBank/DDBJ databases">
        <authorList>
            <person name="Varghese N."/>
            <person name="Submissions S."/>
        </authorList>
    </citation>
    <scope>NUCLEOTIDE SEQUENCE [LARGE SCALE GENOMIC DNA]</scope>
    <source>
        <strain evidence="11">DSM 16995</strain>
    </source>
</reference>
<dbReference type="GO" id="GO:0003723">
    <property type="term" value="F:RNA binding"/>
    <property type="evidence" value="ECO:0007669"/>
    <property type="project" value="UniProtKB-UniRule"/>
</dbReference>
<dbReference type="PANTHER" id="PTHR35800">
    <property type="entry name" value="PROTEIN JAG"/>
    <property type="match status" value="1"/>
</dbReference>
<evidence type="ECO:0000256" key="3">
    <source>
        <dbReference type="ARBA" id="ARBA00022960"/>
    </source>
</evidence>
<proteinExistence type="inferred from homology"/>
<comment type="similarity">
    <text evidence="6">Belongs to the KhpB RNA-binding protein family.</text>
</comment>
<dbReference type="Pfam" id="PF13083">
    <property type="entry name" value="KH_KhpA-B"/>
    <property type="match status" value="1"/>
</dbReference>
<feature type="region of interest" description="Disordered" evidence="7">
    <location>
        <begin position="50"/>
        <end position="103"/>
    </location>
</feature>
<name>A0A1G9FHC3_9BACT</name>
<dbReference type="InterPro" id="IPR015946">
    <property type="entry name" value="KH_dom-like_a/b"/>
</dbReference>
<feature type="compositionally biased region" description="Basic and acidic residues" evidence="7">
    <location>
        <begin position="353"/>
        <end position="465"/>
    </location>
</feature>
<accession>A0A1G9FHC3</accession>
<dbReference type="InterPro" id="IPR036867">
    <property type="entry name" value="R3H_dom_sf"/>
</dbReference>
<dbReference type="HAMAP" id="MF_00867">
    <property type="entry name" value="KhpB"/>
    <property type="match status" value="1"/>
</dbReference>
<dbReference type="STRING" id="246191.SAMN05660337_1540"/>
<dbReference type="NCBIfam" id="NF041568">
    <property type="entry name" value="Jag_EloR"/>
    <property type="match status" value="1"/>
</dbReference>
<evidence type="ECO:0000259" key="8">
    <source>
        <dbReference type="PROSITE" id="PS50823"/>
    </source>
</evidence>
<dbReference type="GO" id="GO:0071555">
    <property type="term" value="P:cell wall organization"/>
    <property type="evidence" value="ECO:0007669"/>
    <property type="project" value="UniProtKB-KW"/>
</dbReference>
<evidence type="ECO:0000256" key="1">
    <source>
        <dbReference type="ARBA" id="ARBA00022490"/>
    </source>
</evidence>
<dbReference type="OrthoDB" id="9794483at2"/>
<dbReference type="CDD" id="cd02644">
    <property type="entry name" value="R3H_jag"/>
    <property type="match status" value="1"/>
</dbReference>
<evidence type="ECO:0000313" key="10">
    <source>
        <dbReference type="EMBL" id="SDK87789.1"/>
    </source>
</evidence>
<dbReference type="InterPro" id="IPR038008">
    <property type="entry name" value="Jag_KH"/>
</dbReference>
<dbReference type="Gene3D" id="3.30.300.20">
    <property type="match status" value="1"/>
</dbReference>
<dbReference type="Pfam" id="PF14804">
    <property type="entry name" value="Jag_N"/>
    <property type="match status" value="1"/>
</dbReference>
<dbReference type="Pfam" id="PF01424">
    <property type="entry name" value="R3H"/>
    <property type="match status" value="1"/>
</dbReference>
<gene>
    <name evidence="6" type="primary">khpB</name>
    <name evidence="6" type="synonym">eloR</name>
    <name evidence="10" type="ORF">SAMN05660337_1540</name>
</gene>
<comment type="domain">
    <text evidence="6">Has an N-terminal Jag-N domain and 2 RNA-binding domains (KH and R3H).</text>
</comment>
<dbReference type="SMART" id="SM00393">
    <property type="entry name" value="R3H"/>
    <property type="match status" value="1"/>
</dbReference>
<feature type="region of interest" description="Disordered" evidence="7">
    <location>
        <begin position="299"/>
        <end position="542"/>
    </location>
</feature>
<dbReference type="PANTHER" id="PTHR35800:SF1">
    <property type="entry name" value="RNA-BINDING PROTEIN KHPB"/>
    <property type="match status" value="1"/>
</dbReference>
<feature type="domain" description="R3H" evidence="9">
    <location>
        <begin position="258"/>
        <end position="324"/>
    </location>
</feature>
<protein>
    <recommendedName>
        <fullName evidence="6">RNA-binding protein KhpB</fullName>
    </recommendedName>
    <alternativeName>
        <fullName evidence="6">RNA-binding protein EloR</fullName>
    </alternativeName>
</protein>
<feature type="compositionally biased region" description="Basic and acidic residues" evidence="7">
    <location>
        <begin position="491"/>
        <end position="521"/>
    </location>
</feature>
<dbReference type="Gene3D" id="3.30.1370.50">
    <property type="entry name" value="R3H-like domain"/>
    <property type="match status" value="1"/>
</dbReference>
<organism evidence="10 11">
    <name type="scientific">Maridesulfovibrio ferrireducens</name>
    <dbReference type="NCBI Taxonomy" id="246191"/>
    <lineage>
        <taxon>Bacteria</taxon>
        <taxon>Pseudomonadati</taxon>
        <taxon>Thermodesulfobacteriota</taxon>
        <taxon>Desulfovibrionia</taxon>
        <taxon>Desulfovibrionales</taxon>
        <taxon>Desulfovibrionaceae</taxon>
        <taxon>Maridesulfovibrio</taxon>
    </lineage>
</organism>
<dbReference type="AlphaFoldDB" id="A0A1G9FHC3"/>
<dbReference type="InterPro" id="IPR001374">
    <property type="entry name" value="R3H_dom"/>
</dbReference>
<comment type="function">
    <text evidence="6">A probable RNA chaperone. Forms a complex with KhpA which binds to cellular RNA and controls its expression. Plays a role in peptidoglycan (PG) homeostasis and cell length regulation.</text>
</comment>
<feature type="domain" description="KH type-2" evidence="8">
    <location>
        <begin position="180"/>
        <end position="257"/>
    </location>
</feature>
<dbReference type="SUPFAM" id="SSF82708">
    <property type="entry name" value="R3H domain"/>
    <property type="match status" value="1"/>
</dbReference>
<evidence type="ECO:0000256" key="5">
    <source>
        <dbReference type="ARBA" id="ARBA00023316"/>
    </source>
</evidence>
<evidence type="ECO:0000256" key="7">
    <source>
        <dbReference type="SAM" id="MobiDB-lite"/>
    </source>
</evidence>
<keyword evidence="5 6" id="KW-0961">Cell wall biogenesis/degradation</keyword>
<dbReference type="EMBL" id="FNGA01000002">
    <property type="protein sequence ID" value="SDK87789.1"/>
    <property type="molecule type" value="Genomic_DNA"/>
</dbReference>
<evidence type="ECO:0000256" key="6">
    <source>
        <dbReference type="HAMAP-Rule" id="MF_00867"/>
    </source>
</evidence>
<evidence type="ECO:0000259" key="9">
    <source>
        <dbReference type="PROSITE" id="PS51061"/>
    </source>
</evidence>
<keyword evidence="3 6" id="KW-0133">Cell shape</keyword>
<comment type="subcellular location">
    <subcellularLocation>
        <location evidence="6">Cytoplasm</location>
    </subcellularLocation>
</comment>
<dbReference type="GO" id="GO:0005737">
    <property type="term" value="C:cytoplasm"/>
    <property type="evidence" value="ECO:0007669"/>
    <property type="project" value="UniProtKB-SubCell"/>
</dbReference>
<dbReference type="InterPro" id="IPR039247">
    <property type="entry name" value="KhpB"/>
</dbReference>
<dbReference type="PROSITE" id="PS50823">
    <property type="entry name" value="KH_TYPE_2"/>
    <property type="match status" value="1"/>
</dbReference>
<dbReference type="InterPro" id="IPR038247">
    <property type="entry name" value="Jag_N_dom_sf"/>
</dbReference>
<feature type="region of interest" description="Jag_N domain" evidence="6">
    <location>
        <begin position="6"/>
        <end position="56"/>
    </location>
</feature>
<dbReference type="PROSITE" id="PS51061">
    <property type="entry name" value="R3H"/>
    <property type="match status" value="1"/>
</dbReference>